<keyword evidence="6 13" id="KW-0479">Metal-binding</keyword>
<name>A0A2H8TKT9_9HEMI</name>
<comment type="subcellular location">
    <subcellularLocation>
        <location evidence="3">Endoplasmic reticulum membrane</location>
        <topology evidence="3">Peripheral membrane protein</topology>
    </subcellularLocation>
    <subcellularLocation>
        <location evidence="2">Microsome membrane</location>
        <topology evidence="2">Peripheral membrane protein</topology>
    </subcellularLocation>
</comment>
<dbReference type="AlphaFoldDB" id="A0A2H8TKT9"/>
<sequence length="508" mass="57669">MDGTTLILIYMVVALVGFALIGPMVRRRKFIASFSAIAGPPSLPLFGNALQLNGSASDFFRLLLKWHSKFGDTYQLWIGLRPFIAMADADHIQQVLNSKTHIDKNLEYNLLLPFIGTGLVTSSGSKWQMRRKLLTPAFHSSILEEFLPLIETKCKTLVKVLRKELDNVTGFDIKPYAKLAALDIIGITAMGYEINSQENSQLEYVKALDELTAIMQKRFITPWLKPNFLFNLTSLSKRQNACIDVIHTFTKKVLKERKDNYKLFNNQMSDANKNEIHHGKKYNKALLDLLLEASKDGKVLSDNDIQEEVDTFMFAGVDTSSVTFSWIMYVLGQHPHVQDRILEELDEKIPNFGTAKLSSTILNSLDYLERTIKEVIRLYPTVPFIGRQIYEPLSIGDHTILPGTSIFINVFALHRNEKHFENPKKFDPDRFLKENKNDQHPYSYIPFSAGSRNCIGKKFALLILKIAVATVIKSYRVKSLDPEEKLGLVGEIVLNALNGINVTLEKRT</sequence>
<evidence type="ECO:0000256" key="1">
    <source>
        <dbReference type="ARBA" id="ARBA00001971"/>
    </source>
</evidence>
<dbReference type="GO" id="GO:0005506">
    <property type="term" value="F:iron ion binding"/>
    <property type="evidence" value="ECO:0007669"/>
    <property type="project" value="InterPro"/>
</dbReference>
<evidence type="ECO:0000256" key="9">
    <source>
        <dbReference type="ARBA" id="ARBA00023002"/>
    </source>
</evidence>
<evidence type="ECO:0000256" key="8">
    <source>
        <dbReference type="ARBA" id="ARBA00022848"/>
    </source>
</evidence>
<evidence type="ECO:0000256" key="4">
    <source>
        <dbReference type="ARBA" id="ARBA00010617"/>
    </source>
</evidence>
<dbReference type="InterPro" id="IPR002401">
    <property type="entry name" value="Cyt_P450_E_grp-I"/>
</dbReference>
<evidence type="ECO:0000313" key="16">
    <source>
        <dbReference type="EMBL" id="MBW14753.1"/>
    </source>
</evidence>
<evidence type="ECO:0000256" key="15">
    <source>
        <dbReference type="SAM" id="Phobius"/>
    </source>
</evidence>
<evidence type="ECO:0000256" key="11">
    <source>
        <dbReference type="ARBA" id="ARBA00023033"/>
    </source>
</evidence>
<evidence type="ECO:0000256" key="3">
    <source>
        <dbReference type="ARBA" id="ARBA00004406"/>
    </source>
</evidence>
<keyword evidence="12 15" id="KW-0472">Membrane</keyword>
<dbReference type="InterPro" id="IPR001128">
    <property type="entry name" value="Cyt_P450"/>
</dbReference>
<comment type="similarity">
    <text evidence="4 14">Belongs to the cytochrome P450 family.</text>
</comment>
<dbReference type="InterPro" id="IPR050196">
    <property type="entry name" value="Cytochrome_P450_Monoox"/>
</dbReference>
<evidence type="ECO:0000256" key="5">
    <source>
        <dbReference type="ARBA" id="ARBA00022617"/>
    </source>
</evidence>
<dbReference type="GO" id="GO:0004497">
    <property type="term" value="F:monooxygenase activity"/>
    <property type="evidence" value="ECO:0007669"/>
    <property type="project" value="UniProtKB-KW"/>
</dbReference>
<protein>
    <submittedName>
        <fullName evidence="16">Cytochrome P450 4C1</fullName>
    </submittedName>
</protein>
<keyword evidence="15" id="KW-1133">Transmembrane helix</keyword>
<evidence type="ECO:0000256" key="10">
    <source>
        <dbReference type="ARBA" id="ARBA00023004"/>
    </source>
</evidence>
<proteinExistence type="inferred from homology"/>
<dbReference type="InterPro" id="IPR036396">
    <property type="entry name" value="Cyt_P450_sf"/>
</dbReference>
<evidence type="ECO:0000256" key="13">
    <source>
        <dbReference type="PIRSR" id="PIRSR602401-1"/>
    </source>
</evidence>
<comment type="cofactor">
    <cofactor evidence="1 13">
        <name>heme</name>
        <dbReference type="ChEBI" id="CHEBI:30413"/>
    </cofactor>
</comment>
<evidence type="ECO:0000256" key="7">
    <source>
        <dbReference type="ARBA" id="ARBA00022824"/>
    </source>
</evidence>
<keyword evidence="10 13" id="KW-0408">Iron</keyword>
<keyword evidence="11 14" id="KW-0503">Monooxygenase</keyword>
<gene>
    <name evidence="16" type="primary">CYP4C1_7</name>
</gene>
<dbReference type="GO" id="GO:0005789">
    <property type="term" value="C:endoplasmic reticulum membrane"/>
    <property type="evidence" value="ECO:0007669"/>
    <property type="project" value="UniProtKB-SubCell"/>
</dbReference>
<dbReference type="OrthoDB" id="1470350at2759"/>
<evidence type="ECO:0000256" key="14">
    <source>
        <dbReference type="RuleBase" id="RU000461"/>
    </source>
</evidence>
<dbReference type="SUPFAM" id="SSF48264">
    <property type="entry name" value="Cytochrome P450"/>
    <property type="match status" value="1"/>
</dbReference>
<dbReference type="PANTHER" id="PTHR24291">
    <property type="entry name" value="CYTOCHROME P450 FAMILY 4"/>
    <property type="match status" value="1"/>
</dbReference>
<dbReference type="EMBL" id="GFXV01002948">
    <property type="protein sequence ID" value="MBW14753.1"/>
    <property type="molecule type" value="Transcribed_RNA"/>
</dbReference>
<organism evidence="16">
    <name type="scientific">Melanaphis sacchari</name>
    <dbReference type="NCBI Taxonomy" id="742174"/>
    <lineage>
        <taxon>Eukaryota</taxon>
        <taxon>Metazoa</taxon>
        <taxon>Ecdysozoa</taxon>
        <taxon>Arthropoda</taxon>
        <taxon>Hexapoda</taxon>
        <taxon>Insecta</taxon>
        <taxon>Pterygota</taxon>
        <taxon>Neoptera</taxon>
        <taxon>Paraneoptera</taxon>
        <taxon>Hemiptera</taxon>
        <taxon>Sternorrhyncha</taxon>
        <taxon>Aphidomorpha</taxon>
        <taxon>Aphidoidea</taxon>
        <taxon>Aphididae</taxon>
        <taxon>Aphidini</taxon>
        <taxon>Melanaphis</taxon>
    </lineage>
</organism>
<dbReference type="Gene3D" id="1.10.630.10">
    <property type="entry name" value="Cytochrome P450"/>
    <property type="match status" value="1"/>
</dbReference>
<keyword evidence="5 13" id="KW-0349">Heme</keyword>
<reference evidence="16" key="1">
    <citation type="submission" date="2017-10" db="EMBL/GenBank/DDBJ databases">
        <title>Transcriptome Assembly of Sugarcane Aphid Adults.</title>
        <authorList>
            <person name="Scully E.D."/>
            <person name="Palmer N.A."/>
            <person name="Geib S.M."/>
            <person name="Sarath G."/>
            <person name="Sattler S.E."/>
        </authorList>
    </citation>
    <scope>NUCLEOTIDE SEQUENCE</scope>
    <source>
        <tissue evidence="16">Whole body</tissue>
    </source>
</reference>
<feature type="binding site" description="axial binding residue" evidence="13">
    <location>
        <position position="454"/>
    </location>
    <ligand>
        <name>heme</name>
        <dbReference type="ChEBI" id="CHEBI:30413"/>
    </ligand>
    <ligandPart>
        <name>Fe</name>
        <dbReference type="ChEBI" id="CHEBI:18248"/>
    </ligandPart>
</feature>
<dbReference type="InterPro" id="IPR017972">
    <property type="entry name" value="Cyt_P450_CS"/>
</dbReference>
<feature type="transmembrane region" description="Helical" evidence="15">
    <location>
        <begin position="6"/>
        <end position="25"/>
    </location>
</feature>
<keyword evidence="9 14" id="KW-0560">Oxidoreductase</keyword>
<dbReference type="PANTHER" id="PTHR24291:SF189">
    <property type="entry name" value="CYTOCHROME P450 4C3-RELATED"/>
    <property type="match status" value="1"/>
</dbReference>
<keyword evidence="15" id="KW-0812">Transmembrane</keyword>
<evidence type="ECO:0000256" key="2">
    <source>
        <dbReference type="ARBA" id="ARBA00004174"/>
    </source>
</evidence>
<dbReference type="GO" id="GO:0016705">
    <property type="term" value="F:oxidoreductase activity, acting on paired donors, with incorporation or reduction of molecular oxygen"/>
    <property type="evidence" value="ECO:0007669"/>
    <property type="project" value="InterPro"/>
</dbReference>
<dbReference type="PROSITE" id="PS00086">
    <property type="entry name" value="CYTOCHROME_P450"/>
    <property type="match status" value="1"/>
</dbReference>
<dbReference type="PRINTS" id="PR00463">
    <property type="entry name" value="EP450I"/>
</dbReference>
<dbReference type="GO" id="GO:0020037">
    <property type="term" value="F:heme binding"/>
    <property type="evidence" value="ECO:0007669"/>
    <property type="project" value="InterPro"/>
</dbReference>
<keyword evidence="8" id="KW-0492">Microsome</keyword>
<evidence type="ECO:0000256" key="12">
    <source>
        <dbReference type="ARBA" id="ARBA00023136"/>
    </source>
</evidence>
<dbReference type="FunFam" id="1.10.630.10:FF:000182">
    <property type="entry name" value="Cytochrome P450 3A4"/>
    <property type="match status" value="1"/>
</dbReference>
<dbReference type="PRINTS" id="PR00385">
    <property type="entry name" value="P450"/>
</dbReference>
<accession>A0A2H8TKT9</accession>
<dbReference type="CDD" id="cd20628">
    <property type="entry name" value="CYP4"/>
    <property type="match status" value="1"/>
</dbReference>
<evidence type="ECO:0000256" key="6">
    <source>
        <dbReference type="ARBA" id="ARBA00022723"/>
    </source>
</evidence>
<keyword evidence="7" id="KW-0256">Endoplasmic reticulum</keyword>
<dbReference type="Pfam" id="PF00067">
    <property type="entry name" value="p450"/>
    <property type="match status" value="1"/>
</dbReference>
<dbReference type="SMR" id="A0A2H8TKT9"/>